<name>A0A918XTY0_9PROT</name>
<dbReference type="Gene3D" id="3.40.50.1820">
    <property type="entry name" value="alpha/beta hydrolase"/>
    <property type="match status" value="1"/>
</dbReference>
<dbReference type="GO" id="GO:0016747">
    <property type="term" value="F:acyltransferase activity, transferring groups other than amino-acyl groups"/>
    <property type="evidence" value="ECO:0007669"/>
    <property type="project" value="TreeGrafter"/>
</dbReference>
<dbReference type="Proteomes" id="UP000630353">
    <property type="component" value="Unassembled WGS sequence"/>
</dbReference>
<dbReference type="SUPFAM" id="SSF53474">
    <property type="entry name" value="alpha/beta-Hydrolases"/>
    <property type="match status" value="1"/>
</dbReference>
<dbReference type="RefSeq" id="WP_189990430.1">
    <property type="nucleotide sequence ID" value="NZ_BMZS01000005.1"/>
</dbReference>
<dbReference type="PANTHER" id="PTHR48098">
    <property type="entry name" value="ENTEROCHELIN ESTERASE-RELATED"/>
    <property type="match status" value="1"/>
</dbReference>
<dbReference type="PROSITE" id="PS51257">
    <property type="entry name" value="PROKAR_LIPOPROTEIN"/>
    <property type="match status" value="1"/>
</dbReference>
<dbReference type="AlphaFoldDB" id="A0A918XTY0"/>
<dbReference type="InterPro" id="IPR000801">
    <property type="entry name" value="Esterase-like"/>
</dbReference>
<dbReference type="Pfam" id="PF00756">
    <property type="entry name" value="Esterase"/>
    <property type="match status" value="1"/>
</dbReference>
<reference evidence="2" key="1">
    <citation type="journal article" date="2014" name="Int. J. Syst. Evol. Microbiol.">
        <title>Complete genome sequence of Corynebacterium casei LMG S-19264T (=DSM 44701T), isolated from a smear-ripened cheese.</title>
        <authorList>
            <consortium name="US DOE Joint Genome Institute (JGI-PGF)"/>
            <person name="Walter F."/>
            <person name="Albersmeier A."/>
            <person name="Kalinowski J."/>
            <person name="Ruckert C."/>
        </authorList>
    </citation>
    <scope>NUCLEOTIDE SEQUENCE</scope>
    <source>
        <strain evidence="2">KCTC 42651</strain>
    </source>
</reference>
<reference evidence="2" key="2">
    <citation type="submission" date="2020-09" db="EMBL/GenBank/DDBJ databases">
        <authorList>
            <person name="Sun Q."/>
            <person name="Kim S."/>
        </authorList>
    </citation>
    <scope>NUCLEOTIDE SEQUENCE</scope>
    <source>
        <strain evidence="2">KCTC 42651</strain>
    </source>
</reference>
<dbReference type="EMBL" id="BMZS01000005">
    <property type="protein sequence ID" value="GHD52094.1"/>
    <property type="molecule type" value="Genomic_DNA"/>
</dbReference>
<sequence>MIRSMDCAAAAWIGAACALAAVPASAELLWSQSFDSRALGGPMRFSIYLPPGYHAPAEAERRYPAVYLLHGVGDDERAWPKFGQVEETMDRLIAEGSLPPFVAVMPDGVKSWWVDSADIGGPGNYGTAVRDDLPAHVEATWRVMAGRDGRFVAGLSMGGFGALRLGFSHPERYRAVGAMSPALWNRVAPGWQPSDPARMTRIFAGSFGEPFDPLRFLANHPRRFLSRVEDPPAPLDIYLQAGDDDGFGSQFATLELFQELRGRTIPAELRIDDGGHDWTVWRRALGPMLQWFARSMKAS</sequence>
<accession>A0A918XTY0</accession>
<keyword evidence="1" id="KW-0732">Signal</keyword>
<protein>
    <submittedName>
        <fullName evidence="2">Esterase</fullName>
    </submittedName>
</protein>
<evidence type="ECO:0000313" key="3">
    <source>
        <dbReference type="Proteomes" id="UP000630353"/>
    </source>
</evidence>
<gene>
    <name evidence="2" type="ORF">GCM10017083_27300</name>
</gene>
<comment type="caution">
    <text evidence="2">The sequence shown here is derived from an EMBL/GenBank/DDBJ whole genome shotgun (WGS) entry which is preliminary data.</text>
</comment>
<evidence type="ECO:0000313" key="2">
    <source>
        <dbReference type="EMBL" id="GHD52094.1"/>
    </source>
</evidence>
<feature type="signal peptide" evidence="1">
    <location>
        <begin position="1"/>
        <end position="26"/>
    </location>
</feature>
<dbReference type="InterPro" id="IPR029058">
    <property type="entry name" value="AB_hydrolase_fold"/>
</dbReference>
<dbReference type="PANTHER" id="PTHR48098:SF1">
    <property type="entry name" value="DIACYLGLYCEROL ACYLTRANSFERASE_MYCOLYLTRANSFERASE AG85A"/>
    <property type="match status" value="1"/>
</dbReference>
<organism evidence="2 3">
    <name type="scientific">Thalassobaculum fulvum</name>
    <dbReference type="NCBI Taxonomy" id="1633335"/>
    <lineage>
        <taxon>Bacteria</taxon>
        <taxon>Pseudomonadati</taxon>
        <taxon>Pseudomonadota</taxon>
        <taxon>Alphaproteobacteria</taxon>
        <taxon>Rhodospirillales</taxon>
        <taxon>Thalassobaculaceae</taxon>
        <taxon>Thalassobaculum</taxon>
    </lineage>
</organism>
<proteinExistence type="predicted"/>
<dbReference type="InterPro" id="IPR050583">
    <property type="entry name" value="Mycobacterial_A85_antigen"/>
</dbReference>
<keyword evidence="3" id="KW-1185">Reference proteome</keyword>
<evidence type="ECO:0000256" key="1">
    <source>
        <dbReference type="SAM" id="SignalP"/>
    </source>
</evidence>
<feature type="chain" id="PRO_5037967710" evidence="1">
    <location>
        <begin position="27"/>
        <end position="299"/>
    </location>
</feature>